<keyword evidence="6" id="KW-1133">Transmembrane helix</keyword>
<evidence type="ECO:0000256" key="5">
    <source>
        <dbReference type="ARBA" id="ARBA00023157"/>
    </source>
</evidence>
<keyword evidence="6" id="KW-0472">Membrane</keyword>
<dbReference type="SMART" id="SM00848">
    <property type="entry name" value="Inhibitor_I29"/>
    <property type="match status" value="1"/>
</dbReference>
<keyword evidence="7" id="KW-0732">Signal</keyword>
<evidence type="ECO:0000256" key="2">
    <source>
        <dbReference type="ARBA" id="ARBA00022670"/>
    </source>
</evidence>
<dbReference type="Pfam" id="PF08246">
    <property type="entry name" value="Inhibitor_I29"/>
    <property type="match status" value="1"/>
</dbReference>
<keyword evidence="2 11" id="KW-0645">Protease</keyword>
<name>A0ABM0YM25_CAMSA</name>
<feature type="chain" id="PRO_5045237561" evidence="7">
    <location>
        <begin position="28"/>
        <end position="383"/>
    </location>
</feature>
<feature type="signal peptide" evidence="7">
    <location>
        <begin position="1"/>
        <end position="27"/>
    </location>
</feature>
<accession>A0ABM0YM25</accession>
<evidence type="ECO:0000256" key="4">
    <source>
        <dbReference type="ARBA" id="ARBA00022807"/>
    </source>
</evidence>
<dbReference type="PRINTS" id="PR00705">
    <property type="entry name" value="PAPAIN"/>
</dbReference>
<dbReference type="CDD" id="cd02248">
    <property type="entry name" value="Peptidase_C1A"/>
    <property type="match status" value="1"/>
</dbReference>
<sequence length="383" mass="42914">MTISFTNLALLTLLVLIISLSFGGITATKSQRNEAEMFEQWLVGNGKNYNGLGEKERRFMIFKDNLELIEKHNSVPNRTYELGLNQFADLTDDEFQDIYLGGKTKRTSLSLRWEWDTTNRYRYEEGDSLPDEVDWRERGAVVERVKNQYQFSNCGGCWAFSAAGAVESINQITTGELISLSEQQLIDCATDANDRCDGGDAAYAFMFIKERGGIVTDEDYPYTGINNATCKAIEMITTRKVTIDSYEGVPIHDEMSLKKAVANQPIAVGIDARNMHRYTHGVFAGPCDTTLINHNVLVVGYGTNSTTGQDYWLIRNSFGSTWGENGYFKLLRSNIQNSMGICGITLTPVYPLKSNSSFNLLSPSVFRLVFLFVFQLIGLALLV</sequence>
<evidence type="ECO:0000313" key="10">
    <source>
        <dbReference type="Proteomes" id="UP000694864"/>
    </source>
</evidence>
<keyword evidence="10" id="KW-1185">Reference proteome</keyword>
<evidence type="ECO:0000256" key="7">
    <source>
        <dbReference type="SAM" id="SignalP"/>
    </source>
</evidence>
<evidence type="ECO:0000313" key="11">
    <source>
        <dbReference type="RefSeq" id="XP_010503064.1"/>
    </source>
</evidence>
<dbReference type="Proteomes" id="UP000694864">
    <property type="component" value="Chromosome 4"/>
</dbReference>
<dbReference type="Pfam" id="PF00112">
    <property type="entry name" value="Peptidase_C1"/>
    <property type="match status" value="1"/>
</dbReference>
<dbReference type="InterPro" id="IPR013201">
    <property type="entry name" value="Prot_inhib_I29"/>
</dbReference>
<dbReference type="Gene3D" id="3.90.70.10">
    <property type="entry name" value="Cysteine proteinases"/>
    <property type="match status" value="1"/>
</dbReference>
<protein>
    <submittedName>
        <fullName evidence="11">Probable cysteine protease RDL3</fullName>
    </submittedName>
</protein>
<dbReference type="InterPro" id="IPR039417">
    <property type="entry name" value="Peptidase_C1A_papain-like"/>
</dbReference>
<keyword evidence="6" id="KW-0812">Transmembrane</keyword>
<reference evidence="11" key="2">
    <citation type="submission" date="2025-08" db="UniProtKB">
        <authorList>
            <consortium name="RefSeq"/>
        </authorList>
    </citation>
    <scope>IDENTIFICATION</scope>
    <source>
        <tissue evidence="11">Leaf</tissue>
    </source>
</reference>
<gene>
    <name evidence="11" type="primary">LOC104780260</name>
</gene>
<evidence type="ECO:0000259" key="9">
    <source>
        <dbReference type="SMART" id="SM00848"/>
    </source>
</evidence>
<dbReference type="SMART" id="SM00645">
    <property type="entry name" value="Pept_C1"/>
    <property type="match status" value="1"/>
</dbReference>
<keyword evidence="4" id="KW-0788">Thiol protease</keyword>
<reference evidence="10" key="1">
    <citation type="journal article" date="2014" name="Nat. Commun.">
        <title>The emerging biofuel crop Camelina sativa retains a highly undifferentiated hexaploid genome structure.</title>
        <authorList>
            <person name="Kagale S."/>
            <person name="Koh C."/>
            <person name="Nixon J."/>
            <person name="Bollina V."/>
            <person name="Clarke W.E."/>
            <person name="Tuteja R."/>
            <person name="Spillane C."/>
            <person name="Robinson S.J."/>
            <person name="Links M.G."/>
            <person name="Clarke C."/>
            <person name="Higgins E.E."/>
            <person name="Huebert T."/>
            <person name="Sharpe A.G."/>
            <person name="Parkin I.A."/>
        </authorList>
    </citation>
    <scope>NUCLEOTIDE SEQUENCE [LARGE SCALE GENOMIC DNA]</scope>
    <source>
        <strain evidence="10">cv. DH55</strain>
    </source>
</reference>
<dbReference type="InterPro" id="IPR000668">
    <property type="entry name" value="Peptidase_C1A_C"/>
</dbReference>
<feature type="transmembrane region" description="Helical" evidence="6">
    <location>
        <begin position="364"/>
        <end position="382"/>
    </location>
</feature>
<proteinExistence type="inferred from homology"/>
<dbReference type="InterPro" id="IPR013128">
    <property type="entry name" value="Peptidase_C1A"/>
</dbReference>
<evidence type="ECO:0000256" key="3">
    <source>
        <dbReference type="ARBA" id="ARBA00022801"/>
    </source>
</evidence>
<organism evidence="10 11">
    <name type="scientific">Camelina sativa</name>
    <name type="common">False flax</name>
    <name type="synonym">Myagrum sativum</name>
    <dbReference type="NCBI Taxonomy" id="90675"/>
    <lineage>
        <taxon>Eukaryota</taxon>
        <taxon>Viridiplantae</taxon>
        <taxon>Streptophyta</taxon>
        <taxon>Embryophyta</taxon>
        <taxon>Tracheophyta</taxon>
        <taxon>Spermatophyta</taxon>
        <taxon>Magnoliopsida</taxon>
        <taxon>eudicotyledons</taxon>
        <taxon>Gunneridae</taxon>
        <taxon>Pentapetalae</taxon>
        <taxon>rosids</taxon>
        <taxon>malvids</taxon>
        <taxon>Brassicales</taxon>
        <taxon>Brassicaceae</taxon>
        <taxon>Camelineae</taxon>
        <taxon>Camelina</taxon>
    </lineage>
</organism>
<dbReference type="GO" id="GO:0006508">
    <property type="term" value="P:proteolysis"/>
    <property type="evidence" value="ECO:0007669"/>
    <property type="project" value="UniProtKB-KW"/>
</dbReference>
<dbReference type="PANTHER" id="PTHR12411">
    <property type="entry name" value="CYSTEINE PROTEASE FAMILY C1-RELATED"/>
    <property type="match status" value="1"/>
</dbReference>
<evidence type="ECO:0000259" key="8">
    <source>
        <dbReference type="SMART" id="SM00645"/>
    </source>
</evidence>
<dbReference type="GeneID" id="104780260"/>
<evidence type="ECO:0000256" key="6">
    <source>
        <dbReference type="SAM" id="Phobius"/>
    </source>
</evidence>
<comment type="similarity">
    <text evidence="1">Belongs to the peptidase C1 family.</text>
</comment>
<evidence type="ECO:0000256" key="1">
    <source>
        <dbReference type="ARBA" id="ARBA00008455"/>
    </source>
</evidence>
<dbReference type="SUPFAM" id="SSF54001">
    <property type="entry name" value="Cysteine proteinases"/>
    <property type="match status" value="1"/>
</dbReference>
<dbReference type="InterPro" id="IPR038765">
    <property type="entry name" value="Papain-like_cys_pep_sf"/>
</dbReference>
<dbReference type="RefSeq" id="XP_010503064.1">
    <property type="nucleotide sequence ID" value="XM_010504762.2"/>
</dbReference>
<keyword evidence="3" id="KW-0378">Hydrolase</keyword>
<feature type="domain" description="Cathepsin propeptide inhibitor" evidence="9">
    <location>
        <begin position="38"/>
        <end position="95"/>
    </location>
</feature>
<keyword evidence="5" id="KW-1015">Disulfide bond</keyword>
<feature type="domain" description="Peptidase C1A papain C-terminal" evidence="8">
    <location>
        <begin position="129"/>
        <end position="352"/>
    </location>
</feature>
<dbReference type="GO" id="GO:0008233">
    <property type="term" value="F:peptidase activity"/>
    <property type="evidence" value="ECO:0007669"/>
    <property type="project" value="UniProtKB-KW"/>
</dbReference>